<reference evidence="3 4" key="1">
    <citation type="submission" date="2018-11" db="EMBL/GenBank/DDBJ databases">
        <title>Whole genome sequencing of an environmental sample.</title>
        <authorList>
            <person name="Sarangi A.N."/>
            <person name="Singh D."/>
            <person name="Tripathy S."/>
        </authorList>
    </citation>
    <scope>NUCLEOTIDE SEQUENCE [LARGE SCALE GENOMIC DNA]</scope>
    <source>
        <strain evidence="3 4">Lakshadweep</strain>
    </source>
</reference>
<accession>A0A4Q7E998</accession>
<keyword evidence="1" id="KW-0732">Signal</keyword>
<dbReference type="InterPro" id="IPR005184">
    <property type="entry name" value="DUF306_Meta_HslJ"/>
</dbReference>
<dbReference type="Proteomes" id="UP000292459">
    <property type="component" value="Unassembled WGS sequence"/>
</dbReference>
<dbReference type="EMBL" id="QVFV01000002">
    <property type="protein sequence ID" value="RZM79417.1"/>
    <property type="molecule type" value="Genomic_DNA"/>
</dbReference>
<dbReference type="Gene3D" id="2.40.128.270">
    <property type="match status" value="1"/>
</dbReference>
<dbReference type="RefSeq" id="WP_052288505.1">
    <property type="nucleotide sequence ID" value="NZ_QVFV01000002.1"/>
</dbReference>
<evidence type="ECO:0000259" key="2">
    <source>
        <dbReference type="Pfam" id="PF03724"/>
    </source>
</evidence>
<gene>
    <name evidence="3" type="ORF">DYY88_11790</name>
</gene>
<keyword evidence="4" id="KW-1185">Reference proteome</keyword>
<proteinExistence type="predicted"/>
<feature type="domain" description="DUF306" evidence="2">
    <location>
        <begin position="178"/>
        <end position="288"/>
    </location>
</feature>
<name>A0A4Q7E998_9CYAN</name>
<evidence type="ECO:0000256" key="1">
    <source>
        <dbReference type="SAM" id="SignalP"/>
    </source>
</evidence>
<dbReference type="Pfam" id="PF03724">
    <property type="entry name" value="META"/>
    <property type="match status" value="1"/>
</dbReference>
<organism evidence="3 4">
    <name type="scientific">Leptolyngbya iicbica LK</name>
    <dbReference type="NCBI Taxonomy" id="2294035"/>
    <lineage>
        <taxon>Bacteria</taxon>
        <taxon>Bacillati</taxon>
        <taxon>Cyanobacteriota</taxon>
        <taxon>Cyanophyceae</taxon>
        <taxon>Leptolyngbyales</taxon>
        <taxon>Leptolyngbyaceae</taxon>
        <taxon>Leptolyngbya group</taxon>
        <taxon>Leptolyngbya</taxon>
        <taxon>Leptolyngbya iicbica</taxon>
    </lineage>
</organism>
<dbReference type="OrthoDB" id="428409at2"/>
<dbReference type="InterPro" id="IPR038670">
    <property type="entry name" value="HslJ-like_sf"/>
</dbReference>
<comment type="caution">
    <text evidence="3">The sequence shown here is derived from an EMBL/GenBank/DDBJ whole genome shotgun (WGS) entry which is preliminary data.</text>
</comment>
<protein>
    <submittedName>
        <fullName evidence="3">META domain-containing protein</fullName>
    </submittedName>
</protein>
<feature type="chain" id="PRO_5020302928" evidence="1">
    <location>
        <begin position="36"/>
        <end position="292"/>
    </location>
</feature>
<evidence type="ECO:0000313" key="4">
    <source>
        <dbReference type="Proteomes" id="UP000292459"/>
    </source>
</evidence>
<evidence type="ECO:0000313" key="3">
    <source>
        <dbReference type="EMBL" id="RZM79417.1"/>
    </source>
</evidence>
<feature type="signal peptide" evidence="1">
    <location>
        <begin position="1"/>
        <end position="35"/>
    </location>
</feature>
<sequence>MKRPKLKRYFTLSCSALAGLGLCLNQVAVSAIAAAAPQRLAQTSTAEPAEACVALQEVTTGQTEIRKRIENRLVLQGNWNTDFLVPNDQNFAYFVALITPENTGPYEFMANLVFPQGGTETALRRSGDIQAGMTYSIPFQSPTGRQPAIVNARVGGVNGNFYTIAIAACESSSEVDSSGLTGTTWELQQIQLNDGQVFTADPPQNYTLEFTPSGEVFVQADCNRSIGSYTLGRDNRMAITLGPTTLAACPPDSISNDYLRFIDAANSFFFQDGDLFIELKFDSGTMQFSPAS</sequence>
<dbReference type="AlphaFoldDB" id="A0A4Q7E998"/>